<sequence length="48" mass="5915">MLNVRRIRKGRENIMHKSVAEHIDLIPDEHELIFRKPKSLYMRREMAR</sequence>
<protein>
    <submittedName>
        <fullName evidence="1">Uncharacterized protein</fullName>
    </submittedName>
</protein>
<organism evidence="1">
    <name type="scientific">Escherichia coli</name>
    <dbReference type="NCBI Taxonomy" id="562"/>
    <lineage>
        <taxon>Bacteria</taxon>
        <taxon>Pseudomonadati</taxon>
        <taxon>Pseudomonadota</taxon>
        <taxon>Gammaproteobacteria</taxon>
        <taxon>Enterobacterales</taxon>
        <taxon>Enterobacteriaceae</taxon>
        <taxon>Escherichia</taxon>
    </lineage>
</organism>
<gene>
    <name evidence="1" type="ORF">RCS22_P0055</name>
</gene>
<dbReference type="AlphaFoldDB" id="A0A9Q7XUV7"/>
<accession>A0A9Q7XUV7</accession>
<dbReference type="EMBL" id="LT985221">
    <property type="protein sequence ID" value="SPD95521.1"/>
    <property type="molecule type" value="Genomic_DNA"/>
</dbReference>
<evidence type="ECO:0000313" key="1">
    <source>
        <dbReference type="EMBL" id="SPD95521.1"/>
    </source>
</evidence>
<reference evidence="1" key="1">
    <citation type="submission" date="2018-02" db="EMBL/GenBank/DDBJ databases">
        <authorList>
            <person name="Cea G.-C."/>
            <person name="William W."/>
        </authorList>
    </citation>
    <scope>NUCLEOTIDE SEQUENCE</scope>
    <source>
        <strain evidence="1">TN03</strain>
        <plasmid evidence="1">RCS22_p</plasmid>
    </source>
</reference>
<name>A0A9Q7XUV7_ECOLX</name>
<geneLocation type="plasmid" evidence="1">
    <name>RCS22_p</name>
</geneLocation>
<proteinExistence type="predicted"/>
<keyword evidence="1" id="KW-0614">Plasmid</keyword>